<evidence type="ECO:0000313" key="3">
    <source>
        <dbReference type="Proteomes" id="UP001596052"/>
    </source>
</evidence>
<reference evidence="3" key="1">
    <citation type="journal article" date="2019" name="Int. J. Syst. Evol. Microbiol.">
        <title>The Global Catalogue of Microorganisms (GCM) 10K type strain sequencing project: providing services to taxonomists for standard genome sequencing and annotation.</title>
        <authorList>
            <consortium name="The Broad Institute Genomics Platform"/>
            <consortium name="The Broad Institute Genome Sequencing Center for Infectious Disease"/>
            <person name="Wu L."/>
            <person name="Ma J."/>
        </authorList>
    </citation>
    <scope>NUCLEOTIDE SEQUENCE [LARGE SCALE GENOMIC DNA]</scope>
    <source>
        <strain evidence="3">CGMCC 4.1469</strain>
    </source>
</reference>
<sequence length="255" mass="27657">MKHPRPHFLFFLAAAAVLLLTTGALADTAAKIAADYQKQAAKALERVNETLEKATVPLIADLVKAGDGAGAEALREQLKSKLAGEPVLKPQEAAAVLFLSYDAARLKALEPVQKAAISRIDAMLGSSEGRKLDVVTELAKVREEIELSRSAGSATQLPEVWTYHVTEKPDGSVGVVYGEMHFKPDGTVIMLDRGKDKTPKPGQWKSNKKGDKITIKMDYLKGDEGVWQMEVKGSTATMDCPGVSRRYMRIKAPQA</sequence>
<name>A0ABW0KWT3_9BACT</name>
<organism evidence="2 3">
    <name type="scientific">Prosthecobacter fluviatilis</name>
    <dbReference type="NCBI Taxonomy" id="445931"/>
    <lineage>
        <taxon>Bacteria</taxon>
        <taxon>Pseudomonadati</taxon>
        <taxon>Verrucomicrobiota</taxon>
        <taxon>Verrucomicrobiia</taxon>
        <taxon>Verrucomicrobiales</taxon>
        <taxon>Verrucomicrobiaceae</taxon>
        <taxon>Prosthecobacter</taxon>
    </lineage>
</organism>
<dbReference type="RefSeq" id="WP_377171243.1">
    <property type="nucleotide sequence ID" value="NZ_JBHSMQ010000012.1"/>
</dbReference>
<feature type="signal peptide" evidence="1">
    <location>
        <begin position="1"/>
        <end position="26"/>
    </location>
</feature>
<keyword evidence="1" id="KW-0732">Signal</keyword>
<comment type="caution">
    <text evidence="2">The sequence shown here is derived from an EMBL/GenBank/DDBJ whole genome shotgun (WGS) entry which is preliminary data.</text>
</comment>
<gene>
    <name evidence="2" type="ORF">ACFQDI_22595</name>
</gene>
<accession>A0ABW0KWT3</accession>
<evidence type="ECO:0000313" key="2">
    <source>
        <dbReference type="EMBL" id="MFC5457675.1"/>
    </source>
</evidence>
<evidence type="ECO:0000256" key="1">
    <source>
        <dbReference type="SAM" id="SignalP"/>
    </source>
</evidence>
<protein>
    <submittedName>
        <fullName evidence="2">Uncharacterized protein</fullName>
    </submittedName>
</protein>
<keyword evidence="3" id="KW-1185">Reference proteome</keyword>
<proteinExistence type="predicted"/>
<dbReference type="EMBL" id="JBHSMQ010000012">
    <property type="protein sequence ID" value="MFC5457675.1"/>
    <property type="molecule type" value="Genomic_DNA"/>
</dbReference>
<dbReference type="Proteomes" id="UP001596052">
    <property type="component" value="Unassembled WGS sequence"/>
</dbReference>
<feature type="chain" id="PRO_5046871678" evidence="1">
    <location>
        <begin position="27"/>
        <end position="255"/>
    </location>
</feature>